<dbReference type="EMBL" id="QGNW01001242">
    <property type="protein sequence ID" value="RVW48818.1"/>
    <property type="molecule type" value="Genomic_DNA"/>
</dbReference>
<accession>A0A438EMF8</accession>
<evidence type="ECO:0000313" key="2">
    <source>
        <dbReference type="EMBL" id="RVW48818.1"/>
    </source>
</evidence>
<dbReference type="GO" id="GO:0003676">
    <property type="term" value="F:nucleic acid binding"/>
    <property type="evidence" value="ECO:0007669"/>
    <property type="project" value="InterPro"/>
</dbReference>
<dbReference type="PANTHER" id="PTHR11439">
    <property type="entry name" value="GAG-POL-RELATED RETROTRANSPOSON"/>
    <property type="match status" value="1"/>
</dbReference>
<dbReference type="CDD" id="cd09272">
    <property type="entry name" value="RNase_HI_RT_Ty1"/>
    <property type="match status" value="1"/>
</dbReference>
<dbReference type="InterPro" id="IPR001584">
    <property type="entry name" value="Integrase_cat-core"/>
</dbReference>
<dbReference type="GO" id="GO:0015074">
    <property type="term" value="P:DNA integration"/>
    <property type="evidence" value="ECO:0007669"/>
    <property type="project" value="InterPro"/>
</dbReference>
<gene>
    <name evidence="2" type="primary">RE1_246</name>
    <name evidence="2" type="ORF">CK203_104306</name>
</gene>
<dbReference type="Gene3D" id="3.30.420.10">
    <property type="entry name" value="Ribonuclease H-like superfamily/Ribonuclease H"/>
    <property type="match status" value="1"/>
</dbReference>
<sequence length="709" mass="79162">MASSASFSSTNDPITIQNSQDPQYPLLTINLSNITKLSSTNYLTWSLQIQSLLEGYDLHHFIDDAHTPPPPTIIVTGVASPNPAYTTWKRQDCLIFNALLGAISVSLQSLIARTTTFLDAWKTLANTYAKPSRGPTTAFSPHDKRQPKPYLGRCQACDIQGHTAKRCSMFRLVTNQQSPTPRPQGTQGYRPSTPWQPRANHVVLGNNTIPTWLLDSEASHHIMSYLSNLSLDSPYQGYDDIMIGDGLTLPITHTGSITILTSSRTFTLQNVKDLNTGAILLMGEPKDDVYEWPTTFPFVTSSPLLAFSNVKTTSSEWHSRLDNGGKYQTLDNFRSTNGISHLTTPPHTPEHNGISERRHLHIVEIGLSLLTHASMPLTFWTYAFATAVYLINPPSTHQNTHPMTTRAKNNIHKLLTKMNLIAVLFQPSDNEPHTINQALTDPKCRQAMNDEFDALVRNGTWELVPSTSMQNLVGCKWVFRIKRILDGSIDKYKVILVAKGFHQRPGVDYYDTFSQVVKPTTIRLVLSLADLGALSYFLGTEVLTTPSGVLLTQRHYIFYLLAQTKISGAKPVATPLVTDGNLTLHSGTALTNCTKYRTLVGNLQYLCLTRPDISYAINKLSQFMHCPTFEHWNAAKRLLRYLCGTLTHGLFLHKANTLSLHAFSDADWVGNKDDYTFTSAYIVYLGCHPISWSSKKQRTVARSSTEAEY</sequence>
<protein>
    <submittedName>
        <fullName evidence="2">Retrovirus-related Pol polyprotein from transposon RE1</fullName>
    </submittedName>
</protein>
<dbReference type="SUPFAM" id="SSF56672">
    <property type="entry name" value="DNA/RNA polymerases"/>
    <property type="match status" value="1"/>
</dbReference>
<dbReference type="SUPFAM" id="SSF53098">
    <property type="entry name" value="Ribonuclease H-like"/>
    <property type="match status" value="1"/>
</dbReference>
<dbReference type="PROSITE" id="PS50994">
    <property type="entry name" value="INTEGRASE"/>
    <property type="match status" value="1"/>
</dbReference>
<reference evidence="2 3" key="1">
    <citation type="journal article" date="2018" name="PLoS Genet.">
        <title>Population sequencing reveals clonal diversity and ancestral inbreeding in the grapevine cultivar Chardonnay.</title>
        <authorList>
            <person name="Roach M.J."/>
            <person name="Johnson D.L."/>
            <person name="Bohlmann J."/>
            <person name="van Vuuren H.J."/>
            <person name="Jones S.J."/>
            <person name="Pretorius I.S."/>
            <person name="Schmidt S.A."/>
            <person name="Borneman A.R."/>
        </authorList>
    </citation>
    <scope>NUCLEOTIDE SEQUENCE [LARGE SCALE GENOMIC DNA]</scope>
    <source>
        <strain evidence="3">cv. Chardonnay</strain>
        <tissue evidence="2">Leaf</tissue>
    </source>
</reference>
<dbReference type="Pfam" id="PF07727">
    <property type="entry name" value="RVT_2"/>
    <property type="match status" value="1"/>
</dbReference>
<feature type="domain" description="Integrase catalytic" evidence="1">
    <location>
        <begin position="322"/>
        <end position="416"/>
    </location>
</feature>
<name>A0A438EMF8_VITVI</name>
<organism evidence="2 3">
    <name type="scientific">Vitis vinifera</name>
    <name type="common">Grape</name>
    <dbReference type="NCBI Taxonomy" id="29760"/>
    <lineage>
        <taxon>Eukaryota</taxon>
        <taxon>Viridiplantae</taxon>
        <taxon>Streptophyta</taxon>
        <taxon>Embryophyta</taxon>
        <taxon>Tracheophyta</taxon>
        <taxon>Spermatophyta</taxon>
        <taxon>Magnoliopsida</taxon>
        <taxon>eudicotyledons</taxon>
        <taxon>Gunneridae</taxon>
        <taxon>Pentapetalae</taxon>
        <taxon>rosids</taxon>
        <taxon>Vitales</taxon>
        <taxon>Vitaceae</taxon>
        <taxon>Viteae</taxon>
        <taxon>Vitis</taxon>
    </lineage>
</organism>
<dbReference type="InterPro" id="IPR036397">
    <property type="entry name" value="RNaseH_sf"/>
</dbReference>
<comment type="caution">
    <text evidence="2">The sequence shown here is derived from an EMBL/GenBank/DDBJ whole genome shotgun (WGS) entry which is preliminary data.</text>
</comment>
<dbReference type="InterPro" id="IPR012337">
    <property type="entry name" value="RNaseH-like_sf"/>
</dbReference>
<dbReference type="PANTHER" id="PTHR11439:SF489">
    <property type="entry name" value="RNA-DIRECTED DNA POLYMERASE"/>
    <property type="match status" value="1"/>
</dbReference>
<dbReference type="InterPro" id="IPR043502">
    <property type="entry name" value="DNA/RNA_pol_sf"/>
</dbReference>
<dbReference type="AlphaFoldDB" id="A0A438EMF8"/>
<dbReference type="InterPro" id="IPR013103">
    <property type="entry name" value="RVT_2"/>
</dbReference>
<proteinExistence type="predicted"/>
<evidence type="ECO:0000259" key="1">
    <source>
        <dbReference type="PROSITE" id="PS50994"/>
    </source>
</evidence>
<dbReference type="Proteomes" id="UP000288805">
    <property type="component" value="Unassembled WGS sequence"/>
</dbReference>
<evidence type="ECO:0000313" key="3">
    <source>
        <dbReference type="Proteomes" id="UP000288805"/>
    </source>
</evidence>